<protein>
    <submittedName>
        <fullName evidence="5">ExeM/NucH family extracellular endonuclease</fullName>
    </submittedName>
</protein>
<dbReference type="PANTHER" id="PTHR42834">
    <property type="entry name" value="ENDONUCLEASE/EXONUCLEASE/PHOSPHATASE FAMILY PROTEIN (AFU_ORTHOLOGUE AFUA_3G09210)"/>
    <property type="match status" value="1"/>
</dbReference>
<dbReference type="Pfam" id="PF00932">
    <property type="entry name" value="LTD"/>
    <property type="match status" value="1"/>
</dbReference>
<dbReference type="InterPro" id="IPR035986">
    <property type="entry name" value="PKD_dom_sf"/>
</dbReference>
<dbReference type="InterPro" id="IPR000601">
    <property type="entry name" value="PKD_dom"/>
</dbReference>
<keyword evidence="5" id="KW-0540">Nuclease</keyword>
<reference evidence="5 6" key="1">
    <citation type="submission" date="2023-02" db="EMBL/GenBank/DDBJ databases">
        <title>Description and genomic characterization of Microbulbifer bruguierae sp. nov., isolated from the sediment of mangrove plant Bruguiera sexangula.</title>
        <authorList>
            <person name="Long M."/>
        </authorList>
    </citation>
    <scope>NUCLEOTIDE SEQUENCE [LARGE SCALE GENOMIC DNA]</scope>
    <source>
        <strain evidence="5 6">H12</strain>
    </source>
</reference>
<feature type="chain" id="PRO_5045505378" evidence="2">
    <location>
        <begin position="25"/>
        <end position="879"/>
    </location>
</feature>
<feature type="domain" description="LTD" evidence="4">
    <location>
        <begin position="16"/>
        <end position="179"/>
    </location>
</feature>
<gene>
    <name evidence="5" type="ORF">PVT68_06815</name>
</gene>
<dbReference type="SUPFAM" id="SSF56219">
    <property type="entry name" value="DNase I-like"/>
    <property type="match status" value="1"/>
</dbReference>
<dbReference type="PROSITE" id="PS51841">
    <property type="entry name" value="LTD"/>
    <property type="match status" value="1"/>
</dbReference>
<dbReference type="InterPro" id="IPR013783">
    <property type="entry name" value="Ig-like_fold"/>
</dbReference>
<dbReference type="EMBL" id="CP118605">
    <property type="protein sequence ID" value="WGL18004.1"/>
    <property type="molecule type" value="Genomic_DNA"/>
</dbReference>
<sequence>MPNKSWESLSLFCLSALFSVASNAQLVFSEYIEGSGNNKALEIYNASNATVDLDGYSIQVFFNGATSAGANITLSGNLAAGGIFILGHSSAGDEILAVSDQLYGGGLFNGDDAVALVGPAGFEDVIGQIGVDPGSLWGDSSLGTQNQTLIRDTSIASGRSDGSSVFDPAVEWTSLGLDDFSNLGVHNGSVAGGDDDDGDEGDTPGTVAGVCGDPATLISSIQGSGGASPEVGNYHPVEAIVVASFQNQDSGLAGFFLQEEDTDQDGNEATSEGLFVYDNGFGVAVAVGDHVRVGGVVKEYFDLTELADVDSVSVCGTGNAVSPAELALPFASAEAPESVEGMLVHFGGVLTVNGTQNLGRYGEVVLANGRRYVPTHSNAPGAAALAQQVQNGLNQLLLDDASSIQNPEIIPYPAPALAADSSLRVGNTVADLRGVIGYGFGAYRIYPVVTPEFVDTNPRTSAPVLPGAGSLRVASFNVLNYFNGDGLGGGFPTSRGADSAEEFVRQRQKIIAAIRASGADIIGLMEIENDGYGEDSAIADLVSGLNAAQGSSVYGYVDPGLATLGGDQIAVGLVYRTDTVQLSGDPTVLETYPFDEATSLNRPPLRQAFTEIATGESLSVVVNHFKSKGSCPNDGSLNDDQDDGQGCWNQVRTHAANALAAWLNADPGASGRVLVLGDLNSYAQENPITTLAEFGFTDLLANFMGGNAHSYVYSGESGYLDYALANTALLPLVTGVSDWHINADEPPVLDYNTEFKSEQQIQSLYGAGPYRASDHDPMIVELDLTAGNLPPLAGFVSRARGPWVILRDTSSDEDGELVSWRWDFGDGVVSSERNPRHRYRKLGRYSVTLTVTDNHGAVADITREVTVGPPKPAQARHPR</sequence>
<feature type="domain" description="PKD" evidence="3">
    <location>
        <begin position="810"/>
        <end position="867"/>
    </location>
</feature>
<evidence type="ECO:0000313" key="5">
    <source>
        <dbReference type="EMBL" id="WGL18004.1"/>
    </source>
</evidence>
<proteinExistence type="predicted"/>
<dbReference type="CDD" id="cd00146">
    <property type="entry name" value="PKD"/>
    <property type="match status" value="1"/>
</dbReference>
<dbReference type="Pfam" id="PF03372">
    <property type="entry name" value="Exo_endo_phos"/>
    <property type="match status" value="1"/>
</dbReference>
<dbReference type="CDD" id="cd10283">
    <property type="entry name" value="MnuA_DNase1-like"/>
    <property type="match status" value="1"/>
</dbReference>
<dbReference type="InterPro" id="IPR005135">
    <property type="entry name" value="Endo/exonuclease/phosphatase"/>
</dbReference>
<dbReference type="Pfam" id="PF18911">
    <property type="entry name" value="PKD_4"/>
    <property type="match status" value="1"/>
</dbReference>
<dbReference type="PANTHER" id="PTHR42834:SF1">
    <property type="entry name" value="ENDONUCLEASE_EXONUCLEASE_PHOSPHATASE FAMILY PROTEIN (AFU_ORTHOLOGUE AFUA_3G09210)"/>
    <property type="match status" value="1"/>
</dbReference>
<dbReference type="Gene3D" id="3.60.10.10">
    <property type="entry name" value="Endonuclease/exonuclease/phosphatase"/>
    <property type="match status" value="1"/>
</dbReference>
<dbReference type="SMART" id="SM00089">
    <property type="entry name" value="PKD"/>
    <property type="match status" value="1"/>
</dbReference>
<keyword evidence="5" id="KW-0255">Endonuclease</keyword>
<dbReference type="PROSITE" id="PS50093">
    <property type="entry name" value="PKD"/>
    <property type="match status" value="1"/>
</dbReference>
<dbReference type="Proteomes" id="UP001236500">
    <property type="component" value="Chromosome"/>
</dbReference>
<keyword evidence="2" id="KW-0732">Signal</keyword>
<dbReference type="CDD" id="cd04486">
    <property type="entry name" value="YhcR_OBF_like"/>
    <property type="match status" value="1"/>
</dbReference>
<evidence type="ECO:0000259" key="4">
    <source>
        <dbReference type="PROSITE" id="PS51841"/>
    </source>
</evidence>
<name>A0ABY8NHV3_9GAMM</name>
<dbReference type="GO" id="GO:0004519">
    <property type="term" value="F:endonuclease activity"/>
    <property type="evidence" value="ECO:0007669"/>
    <property type="project" value="UniProtKB-KW"/>
</dbReference>
<dbReference type="InterPro" id="IPR001322">
    <property type="entry name" value="Lamin_tail_dom"/>
</dbReference>
<dbReference type="SUPFAM" id="SSF49299">
    <property type="entry name" value="PKD domain"/>
    <property type="match status" value="1"/>
</dbReference>
<feature type="signal peptide" evidence="2">
    <location>
        <begin position="1"/>
        <end position="24"/>
    </location>
</feature>
<evidence type="ECO:0000256" key="2">
    <source>
        <dbReference type="SAM" id="SignalP"/>
    </source>
</evidence>
<feature type="region of interest" description="Disordered" evidence="1">
    <location>
        <begin position="188"/>
        <end position="209"/>
    </location>
</feature>
<keyword evidence="6" id="KW-1185">Reference proteome</keyword>
<dbReference type="NCBIfam" id="NF033681">
    <property type="entry name" value="ExeM_NucH_DNase"/>
    <property type="match status" value="1"/>
</dbReference>
<accession>A0ABY8NHV3</accession>
<evidence type="ECO:0000256" key="1">
    <source>
        <dbReference type="SAM" id="MobiDB-lite"/>
    </source>
</evidence>
<dbReference type="Gene3D" id="2.60.40.10">
    <property type="entry name" value="Immunoglobulins"/>
    <property type="match status" value="1"/>
</dbReference>
<evidence type="ECO:0000259" key="3">
    <source>
        <dbReference type="PROSITE" id="PS50093"/>
    </source>
</evidence>
<keyword evidence="5" id="KW-0378">Hydrolase</keyword>
<evidence type="ECO:0000313" key="6">
    <source>
        <dbReference type="Proteomes" id="UP001236500"/>
    </source>
</evidence>
<dbReference type="RefSeq" id="WP_280321945.1">
    <property type="nucleotide sequence ID" value="NZ_CP118605.1"/>
</dbReference>
<dbReference type="InterPro" id="IPR047971">
    <property type="entry name" value="ExeM-like"/>
</dbReference>
<dbReference type="InterPro" id="IPR022409">
    <property type="entry name" value="PKD/Chitinase_dom"/>
</dbReference>
<feature type="compositionally biased region" description="Acidic residues" evidence="1">
    <location>
        <begin position="193"/>
        <end position="202"/>
    </location>
</feature>
<dbReference type="InterPro" id="IPR036691">
    <property type="entry name" value="Endo/exonu/phosph_ase_sf"/>
</dbReference>
<organism evidence="5 6">
    <name type="scientific">Microbulbifer bruguierae</name>
    <dbReference type="NCBI Taxonomy" id="3029061"/>
    <lineage>
        <taxon>Bacteria</taxon>
        <taxon>Pseudomonadati</taxon>
        <taxon>Pseudomonadota</taxon>
        <taxon>Gammaproteobacteria</taxon>
        <taxon>Cellvibrionales</taxon>
        <taxon>Microbulbiferaceae</taxon>
        <taxon>Microbulbifer</taxon>
    </lineage>
</organism>